<evidence type="ECO:0000256" key="1">
    <source>
        <dbReference type="SAM" id="MobiDB-lite"/>
    </source>
</evidence>
<feature type="compositionally biased region" description="Acidic residues" evidence="1">
    <location>
        <begin position="1"/>
        <end position="13"/>
    </location>
</feature>
<evidence type="ECO:0000313" key="2">
    <source>
        <dbReference type="EMBL" id="KAK6624622.1"/>
    </source>
</evidence>
<gene>
    <name evidence="2" type="ORF">RUM44_011481</name>
</gene>
<protein>
    <submittedName>
        <fullName evidence="2">Uncharacterized protein</fullName>
    </submittedName>
</protein>
<dbReference type="Proteomes" id="UP001359485">
    <property type="component" value="Unassembled WGS sequence"/>
</dbReference>
<dbReference type="EMBL" id="JAWJWF010000046">
    <property type="protein sequence ID" value="KAK6624622.1"/>
    <property type="molecule type" value="Genomic_DNA"/>
</dbReference>
<evidence type="ECO:0000313" key="3">
    <source>
        <dbReference type="Proteomes" id="UP001359485"/>
    </source>
</evidence>
<accession>A0ABR1AQ67</accession>
<name>A0ABR1AQ67_POLSC</name>
<reference evidence="2 3" key="1">
    <citation type="submission" date="2023-09" db="EMBL/GenBank/DDBJ databases">
        <title>Genomes of two closely related lineages of the louse Polyplax serrata with different host specificities.</title>
        <authorList>
            <person name="Martinu J."/>
            <person name="Tarabai H."/>
            <person name="Stefka J."/>
            <person name="Hypsa V."/>
        </authorList>
    </citation>
    <scope>NUCLEOTIDE SEQUENCE [LARGE SCALE GENOMIC DNA]</scope>
    <source>
        <strain evidence="2">98ZLc_SE</strain>
    </source>
</reference>
<keyword evidence="3" id="KW-1185">Reference proteome</keyword>
<sequence length="77" mass="8928">MRQEEEEEEEEEGGQVHILFEDGYDPREKRPEVIKLPLSAMFVIQSCTVLAGRNLFLRSANLSAMKEVPFCWRATLE</sequence>
<organism evidence="2 3">
    <name type="scientific">Polyplax serrata</name>
    <name type="common">Common mouse louse</name>
    <dbReference type="NCBI Taxonomy" id="468196"/>
    <lineage>
        <taxon>Eukaryota</taxon>
        <taxon>Metazoa</taxon>
        <taxon>Ecdysozoa</taxon>
        <taxon>Arthropoda</taxon>
        <taxon>Hexapoda</taxon>
        <taxon>Insecta</taxon>
        <taxon>Pterygota</taxon>
        <taxon>Neoptera</taxon>
        <taxon>Paraneoptera</taxon>
        <taxon>Psocodea</taxon>
        <taxon>Troctomorpha</taxon>
        <taxon>Phthiraptera</taxon>
        <taxon>Anoplura</taxon>
        <taxon>Polyplacidae</taxon>
        <taxon>Polyplax</taxon>
    </lineage>
</organism>
<proteinExistence type="predicted"/>
<feature type="region of interest" description="Disordered" evidence="1">
    <location>
        <begin position="1"/>
        <end position="24"/>
    </location>
</feature>
<comment type="caution">
    <text evidence="2">The sequence shown here is derived from an EMBL/GenBank/DDBJ whole genome shotgun (WGS) entry which is preliminary data.</text>
</comment>